<dbReference type="Pfam" id="PF00404">
    <property type="entry name" value="Dockerin_1"/>
    <property type="match status" value="1"/>
</dbReference>
<evidence type="ECO:0000256" key="1">
    <source>
        <dbReference type="SAM" id="Coils"/>
    </source>
</evidence>
<dbReference type="PANTHER" id="PTHR31151:SF0">
    <property type="entry name" value="PROLINE-TRNA LIGASE (DUF1680)"/>
    <property type="match status" value="1"/>
</dbReference>
<dbReference type="GO" id="GO:0030246">
    <property type="term" value="F:carbohydrate binding"/>
    <property type="evidence" value="ECO:0007669"/>
    <property type="project" value="InterPro"/>
</dbReference>
<dbReference type="InterPro" id="IPR049046">
    <property type="entry name" value="Beta-AFase-like_GH127_middle"/>
</dbReference>
<dbReference type="Pfam" id="PF20736">
    <property type="entry name" value="Glyco_hydro127M"/>
    <property type="match status" value="1"/>
</dbReference>
<dbReference type="InterPro" id="IPR012878">
    <property type="entry name" value="Beta-AFase-like_GH127_cat"/>
</dbReference>
<dbReference type="PANTHER" id="PTHR31151">
    <property type="entry name" value="PROLINE-TRNA LIGASE (DUF1680)"/>
    <property type="match status" value="1"/>
</dbReference>
<dbReference type="EMBL" id="WNZX01000002">
    <property type="protein sequence ID" value="MUG69832.1"/>
    <property type="molecule type" value="Genomic_DNA"/>
</dbReference>
<dbReference type="PROSITE" id="PS50222">
    <property type="entry name" value="EF_HAND_2"/>
    <property type="match status" value="1"/>
</dbReference>
<keyword evidence="6" id="KW-1185">Reference proteome</keyword>
<dbReference type="InterPro" id="IPR002048">
    <property type="entry name" value="EF_hand_dom"/>
</dbReference>
<dbReference type="PROSITE" id="PS00018">
    <property type="entry name" value="EF_HAND_1"/>
    <property type="match status" value="1"/>
</dbReference>
<dbReference type="Gene3D" id="1.20.1270.90">
    <property type="entry name" value="AF1782-like"/>
    <property type="match status" value="1"/>
</dbReference>
<reference evidence="5 6" key="1">
    <citation type="submission" date="2019-11" db="EMBL/GenBank/DDBJ databases">
        <title>Draft genome sequences of five Paenibacillus species of dairy origin.</title>
        <authorList>
            <person name="Olajide A.M."/>
            <person name="Chen S."/>
            <person name="Lapointe G."/>
        </authorList>
    </citation>
    <scope>NUCLEOTIDE SEQUENCE [LARGE SCALE GENOMIC DNA]</scope>
    <source>
        <strain evidence="5 6">2CS3</strain>
    </source>
</reference>
<dbReference type="PROSITE" id="PS51175">
    <property type="entry name" value="CBM6"/>
    <property type="match status" value="1"/>
</dbReference>
<dbReference type="InterPro" id="IPR036439">
    <property type="entry name" value="Dockerin_dom_sf"/>
</dbReference>
<feature type="domain" description="EF-hand" evidence="2">
    <location>
        <begin position="1279"/>
        <end position="1311"/>
    </location>
</feature>
<evidence type="ECO:0000259" key="3">
    <source>
        <dbReference type="PROSITE" id="PS51175"/>
    </source>
</evidence>
<dbReference type="PROSITE" id="PS51766">
    <property type="entry name" value="DOCKERIN"/>
    <property type="match status" value="1"/>
</dbReference>
<dbReference type="GO" id="GO:0000272">
    <property type="term" value="P:polysaccharide catabolic process"/>
    <property type="evidence" value="ECO:0007669"/>
    <property type="project" value="InterPro"/>
</dbReference>
<dbReference type="SUPFAM" id="SSF49785">
    <property type="entry name" value="Galactose-binding domain-like"/>
    <property type="match status" value="1"/>
</dbReference>
<dbReference type="SUPFAM" id="SSF48208">
    <property type="entry name" value="Six-hairpin glycosidases"/>
    <property type="match status" value="1"/>
</dbReference>
<evidence type="ECO:0000259" key="2">
    <source>
        <dbReference type="PROSITE" id="PS50222"/>
    </source>
</evidence>
<dbReference type="GO" id="GO:0005509">
    <property type="term" value="F:calcium ion binding"/>
    <property type="evidence" value="ECO:0007669"/>
    <property type="project" value="InterPro"/>
</dbReference>
<proteinExistence type="predicted"/>
<organism evidence="5 6">
    <name type="scientific">Paenibacillus validus</name>
    <dbReference type="NCBI Taxonomy" id="44253"/>
    <lineage>
        <taxon>Bacteria</taxon>
        <taxon>Bacillati</taxon>
        <taxon>Bacillota</taxon>
        <taxon>Bacilli</taxon>
        <taxon>Bacillales</taxon>
        <taxon>Paenibacillaceae</taxon>
        <taxon>Paenibacillus</taxon>
    </lineage>
</organism>
<dbReference type="InterPro" id="IPR002105">
    <property type="entry name" value="Dockerin_1_rpt"/>
</dbReference>
<dbReference type="GO" id="GO:0004553">
    <property type="term" value="F:hydrolase activity, hydrolyzing O-glycosyl compounds"/>
    <property type="evidence" value="ECO:0007669"/>
    <property type="project" value="InterPro"/>
</dbReference>
<dbReference type="Proteomes" id="UP000450917">
    <property type="component" value="Unassembled WGS sequence"/>
</dbReference>
<evidence type="ECO:0000313" key="5">
    <source>
        <dbReference type="EMBL" id="MUG69832.1"/>
    </source>
</evidence>
<dbReference type="InterPro" id="IPR008928">
    <property type="entry name" value="6-hairpin_glycosidase_sf"/>
</dbReference>
<dbReference type="Gene3D" id="2.60.120.560">
    <property type="entry name" value="Exo-inulinase, domain 1"/>
    <property type="match status" value="2"/>
</dbReference>
<accession>A0A7X3CR34</accession>
<dbReference type="PROSITE" id="PS00448">
    <property type="entry name" value="CLOS_CELLULOSOME_RPT"/>
    <property type="match status" value="1"/>
</dbReference>
<protein>
    <submittedName>
        <fullName evidence="5">DUF1080 domain-containing protein</fullName>
    </submittedName>
</protein>
<dbReference type="InterPro" id="IPR005084">
    <property type="entry name" value="CBM6"/>
</dbReference>
<dbReference type="Pfam" id="PF06439">
    <property type="entry name" value="3keto-disac_hyd"/>
    <property type="match status" value="2"/>
</dbReference>
<dbReference type="SUPFAM" id="SSF63446">
    <property type="entry name" value="Type I dockerin domain"/>
    <property type="match status" value="1"/>
</dbReference>
<comment type="caution">
    <text evidence="5">The sequence shown here is derived from an EMBL/GenBank/DDBJ whole genome shotgun (WGS) entry which is preliminary data.</text>
</comment>
<sequence>MRFQARIAALLILTLYVSLLLPAVHLEAAAKAPGFVEDHFDQSYINDNWEIIEGSWAISSGKLTVPAGRGYKALAKSAELQDFTVETEISLANRNGDAGLLFRVADASSGADNVKGYYAGISAGGTGSVFLGRMNNNWTELKRSSITVNPNVTYRFKVTAAGPLIRFYVNDALVLEHTDNSYASGKIGVRIYQSEAIYDNLRIKQQDESLAFEDTFEDPPSVSGLEKWKVIDGVWGLQAGGVTVQAGGAGAKLLAKDADFGDATVETELKLAAADANAGLLFRVAGAGPGSSNVHGYYAGLSADGNVTLERMNGDRTVLQTVKALEQVDPNRLYQLKVATYGDQIQVYVEDMHKPLITVTDDSPQRLKSGGIGYRVERGQPVFDHFIASEYAVPVEAFKEPVANKAPLVQTPFVSLPLGSVKAEGWLLKQLELMKDGATGYAEDLYAELGSNSEWLGGTAPDTNWERPVYYVKGLVALAYTLNDPGLIAKSQKWVNWMLQSQRADGNFGPKSDNDWWPRMVAIYVLKDYYEATGDARVTDFLTKYFHYQLANLDQRPLFDWGKIRNGDNMNVVLWLYNRTGDASLLQLAEKLNAQGFDVTDLLTNNKFLEPARTNPDNFYTQHTVNVNQSIKTPAIYYQLSKNDADKNAYDAGVANLNRSHNQITGINAGTEMLSGLASTQGVELCAIVERIHSDAVTAMITGEASVGDALEKLTFNSLPGAMSKDIKTHQYYSLPNQIQSRNTDHGFKQNYDNGTVQSPFSGFPCCRFNLHMGWPYFVKDMWAATSDGGLGVIAYGPSRVSAKIKGADVTIREATNYPFEDQLRFTVEQASASVAFPLKLRIPAWTDGAAVKVNGEPQPAVTSGGYYTIERTWSQGDTVELTLPMKLRMSTWVNNSVGIERGPLVYSLKIDEKWTEQSNPAPQVTEPGFKQYNITADNPWNYGLLIDRAHPEASIQVVTSEMPDNPFEQAKTPVKLVAKGKLIPTWGKAPNGVSAAEPPVGPVYSAEPTVNLTLVPFGSENLRVTYFPEVTGDENVSPAKYEAEQAQIHNAKVNTNNSYASASSYVGHIDFPDSYVNFNEVVAPKSGVYRLYVWYAQNTGNYRPATARIIVNDGQEQHVDLAGTIGWGRFMATSVQVELQEGINSIKFMRGTAADAGFYELDYIALASRAAVGTDVDRTALQQAAADAQTKHDAAAEDNRHGYYIAGAKAALQSSIEQARLVAADAEATGEQVKNAYEALTEAVQRFEAKRINANLNGSAGVTIGDLAMAARSYGKQSKEADWDANAAKADVNQDGKVDMEDLAIVARSI</sequence>
<evidence type="ECO:0000259" key="4">
    <source>
        <dbReference type="PROSITE" id="PS51766"/>
    </source>
</evidence>
<dbReference type="RefSeq" id="WP_155614054.1">
    <property type="nucleotide sequence ID" value="NZ_WNZX01000002.1"/>
</dbReference>
<dbReference type="Pfam" id="PF07944">
    <property type="entry name" value="Beta-AFase-like_GH127_cat"/>
    <property type="match status" value="1"/>
</dbReference>
<keyword evidence="1" id="KW-0175">Coiled coil</keyword>
<evidence type="ECO:0000313" key="6">
    <source>
        <dbReference type="Proteomes" id="UP000450917"/>
    </source>
</evidence>
<feature type="domain" description="Dockerin" evidence="4">
    <location>
        <begin position="1250"/>
        <end position="1311"/>
    </location>
</feature>
<dbReference type="InterPro" id="IPR016134">
    <property type="entry name" value="Dockerin_dom"/>
</dbReference>
<feature type="coiled-coil region" evidence="1">
    <location>
        <begin position="1210"/>
        <end position="1258"/>
    </location>
</feature>
<dbReference type="Gene3D" id="2.60.120.260">
    <property type="entry name" value="Galactose-binding domain-like"/>
    <property type="match status" value="1"/>
</dbReference>
<gene>
    <name evidence="5" type="ORF">GNP93_03970</name>
</gene>
<feature type="domain" description="CBM6" evidence="3">
    <location>
        <begin position="1040"/>
        <end position="1168"/>
    </location>
</feature>
<dbReference type="Gene3D" id="1.10.1330.10">
    <property type="entry name" value="Dockerin domain"/>
    <property type="match status" value="1"/>
</dbReference>
<dbReference type="InterPro" id="IPR010496">
    <property type="entry name" value="AL/BT2_dom"/>
</dbReference>
<dbReference type="InterPro" id="IPR008979">
    <property type="entry name" value="Galactose-bd-like_sf"/>
</dbReference>
<name>A0A7X3CR34_9BACL</name>
<dbReference type="InterPro" id="IPR018247">
    <property type="entry name" value="EF_Hand_1_Ca_BS"/>
</dbReference>